<gene>
    <name evidence="2" type="ORF">GGR43_004098</name>
</gene>
<reference evidence="2 3" key="1">
    <citation type="submission" date="2020-08" db="EMBL/GenBank/DDBJ databases">
        <title>Genomic Encyclopedia of Type Strains, Phase IV (KMG-IV): sequencing the most valuable type-strain genomes for metagenomic binning, comparative biology and taxonomic classification.</title>
        <authorList>
            <person name="Goeker M."/>
        </authorList>
    </citation>
    <scope>NUCLEOTIDE SEQUENCE [LARGE SCALE GENOMIC DNA]</scope>
    <source>
        <strain evidence="2 3">DSM 26189</strain>
    </source>
</reference>
<sequence length="341" mass="38932">MKSNTAVHLMSAPGEIFSHDATSQDHEKIVATPAIAPVPACDTAGDVTLMSKPDHTCPPVEKMQDAEFVHNLQHLTKMQLRAQYVAEANSHRNMLTRSKQKGDKVHPDFREFRNFLRLVGPMPVSGATLDRIDNTDREYAPGKVRWADKRTQNNNKGDTLTIYDQRTGEVFTASRIAKLQGVSASAIRHRLTRGWSDAQIIAGTRSSPLPTSDKQLPPVPPTQSVEPRAKTQQIVPTRSRSAREIQFERMAEYIALCRERDGEEALPAPHYVINEGEPEAWHVTEEQWLARFERLWPEYRPHIIFERADPYHQRAIELIDPEYVRRERAKIARREELKALL</sequence>
<evidence type="ECO:0000313" key="2">
    <source>
        <dbReference type="EMBL" id="MBB3928354.1"/>
    </source>
</evidence>
<evidence type="ECO:0000313" key="3">
    <source>
        <dbReference type="Proteomes" id="UP000571950"/>
    </source>
</evidence>
<proteinExistence type="predicted"/>
<comment type="caution">
    <text evidence="2">The sequence shown here is derived from an EMBL/GenBank/DDBJ whole genome shotgun (WGS) entry which is preliminary data.</text>
</comment>
<evidence type="ECO:0000256" key="1">
    <source>
        <dbReference type="SAM" id="MobiDB-lite"/>
    </source>
</evidence>
<dbReference type="Proteomes" id="UP000571950">
    <property type="component" value="Unassembled WGS sequence"/>
</dbReference>
<keyword evidence="3" id="KW-1185">Reference proteome</keyword>
<name>A0A7W6BM44_9SPHN</name>
<dbReference type="RefSeq" id="WP_188073634.1">
    <property type="nucleotide sequence ID" value="NZ_BSPS01000044.1"/>
</dbReference>
<dbReference type="EMBL" id="JACIDT010000022">
    <property type="protein sequence ID" value="MBB3928354.1"/>
    <property type="molecule type" value="Genomic_DNA"/>
</dbReference>
<organism evidence="2 3">
    <name type="scientific">Sphingobium jiangsuense</name>
    <dbReference type="NCBI Taxonomy" id="870476"/>
    <lineage>
        <taxon>Bacteria</taxon>
        <taxon>Pseudomonadati</taxon>
        <taxon>Pseudomonadota</taxon>
        <taxon>Alphaproteobacteria</taxon>
        <taxon>Sphingomonadales</taxon>
        <taxon>Sphingomonadaceae</taxon>
        <taxon>Sphingobium</taxon>
    </lineage>
</organism>
<feature type="compositionally biased region" description="Polar residues" evidence="1">
    <location>
        <begin position="222"/>
        <end position="231"/>
    </location>
</feature>
<accession>A0A7W6BM44</accession>
<feature type="compositionally biased region" description="Polar residues" evidence="1">
    <location>
        <begin position="204"/>
        <end position="214"/>
    </location>
</feature>
<protein>
    <submittedName>
        <fullName evidence="2">Uncharacterized protein</fullName>
    </submittedName>
</protein>
<feature type="region of interest" description="Disordered" evidence="1">
    <location>
        <begin position="204"/>
        <end position="231"/>
    </location>
</feature>
<dbReference type="AlphaFoldDB" id="A0A7W6BM44"/>